<reference evidence="1 2" key="1">
    <citation type="submission" date="2016-10" db="EMBL/GenBank/DDBJ databases">
        <authorList>
            <person name="de Groot N.N."/>
        </authorList>
    </citation>
    <scope>NUCLEOTIDE SEQUENCE [LARGE SCALE GENOMIC DNA]</scope>
    <source>
        <strain evidence="1 2">ATCC 700224</strain>
    </source>
</reference>
<dbReference type="AlphaFoldDB" id="A0A1G7GP08"/>
<dbReference type="GO" id="GO:0003677">
    <property type="term" value="F:DNA binding"/>
    <property type="evidence" value="ECO:0007669"/>
    <property type="project" value="UniProtKB-KW"/>
</dbReference>
<dbReference type="RefSeq" id="WP_092787745.1">
    <property type="nucleotide sequence ID" value="NZ_FNAP01000015.1"/>
</dbReference>
<dbReference type="InterPro" id="IPR036388">
    <property type="entry name" value="WH-like_DNA-bd_sf"/>
</dbReference>
<dbReference type="SUPFAM" id="SSF46785">
    <property type="entry name" value="Winged helix' DNA-binding domain"/>
    <property type="match status" value="1"/>
</dbReference>
<evidence type="ECO:0000313" key="2">
    <source>
        <dbReference type="Proteomes" id="UP000199412"/>
    </source>
</evidence>
<protein>
    <submittedName>
        <fullName evidence="1">Winged helix-turn-helix DNA-binding</fullName>
    </submittedName>
</protein>
<dbReference type="Proteomes" id="UP000199412">
    <property type="component" value="Unassembled WGS sequence"/>
</dbReference>
<keyword evidence="2" id="KW-1185">Reference proteome</keyword>
<gene>
    <name evidence="1" type="ORF">SAMN05421720_11537</name>
</gene>
<accession>A0A1G7GP08</accession>
<organism evidence="1 2">
    <name type="scientific">Rhodospira trueperi</name>
    <dbReference type="NCBI Taxonomy" id="69960"/>
    <lineage>
        <taxon>Bacteria</taxon>
        <taxon>Pseudomonadati</taxon>
        <taxon>Pseudomonadota</taxon>
        <taxon>Alphaproteobacteria</taxon>
        <taxon>Rhodospirillales</taxon>
        <taxon>Rhodospirillaceae</taxon>
        <taxon>Rhodospira</taxon>
    </lineage>
</organism>
<sequence length="233" mass="24116">MNTRGATTAAGSAADTDLTLGLLRAIEDDPRQSQRSLAARLGIAVGLTNAVLKRAAAKGLVKVGTAPARRYAYYLTPQGFAEKSRLTLQYLEHSLTVIRDAREAFAAEFVACQRQGWTRVALLGGGEMADIALLGAQEAGVPPLAVIASARAGQVRSGVAVVADIAAARALAMGGQLDAIVLTEVLEVSARVQTARAADIATDRLLAPAFLHPHGPAVSAELGRLGDGKWTAA</sequence>
<dbReference type="STRING" id="69960.SAMN05421720_11537"/>
<dbReference type="Gene3D" id="1.10.10.10">
    <property type="entry name" value="Winged helix-like DNA-binding domain superfamily/Winged helix DNA-binding domain"/>
    <property type="match status" value="1"/>
</dbReference>
<proteinExistence type="predicted"/>
<dbReference type="EMBL" id="FNAP01000015">
    <property type="protein sequence ID" value="SDE89918.1"/>
    <property type="molecule type" value="Genomic_DNA"/>
</dbReference>
<name>A0A1G7GP08_9PROT</name>
<dbReference type="OrthoDB" id="8537236at2"/>
<evidence type="ECO:0000313" key="1">
    <source>
        <dbReference type="EMBL" id="SDE89918.1"/>
    </source>
</evidence>
<dbReference type="InterPro" id="IPR036390">
    <property type="entry name" value="WH_DNA-bd_sf"/>
</dbReference>
<dbReference type="Pfam" id="PF13412">
    <property type="entry name" value="HTH_24"/>
    <property type="match status" value="1"/>
</dbReference>
<keyword evidence="1" id="KW-0238">DNA-binding</keyword>